<dbReference type="InterPro" id="IPR027417">
    <property type="entry name" value="P-loop_NTPase"/>
</dbReference>
<dbReference type="Proteomes" id="UP000016960">
    <property type="component" value="Unassembled WGS sequence"/>
</dbReference>
<dbReference type="GO" id="GO:0005524">
    <property type="term" value="F:ATP binding"/>
    <property type="evidence" value="ECO:0007669"/>
    <property type="project" value="UniProtKB-KW"/>
</dbReference>
<dbReference type="RefSeq" id="WP_022606155.1">
    <property type="nucleotide sequence ID" value="NZ_ASSJ01000040.1"/>
</dbReference>
<evidence type="ECO:0000313" key="13">
    <source>
        <dbReference type="Proteomes" id="UP000016960"/>
    </source>
</evidence>
<accession>U5DLR7</accession>
<dbReference type="GO" id="GO:0002949">
    <property type="term" value="P:tRNA threonylcarbamoyladenosine modification"/>
    <property type="evidence" value="ECO:0007669"/>
    <property type="project" value="InterPro"/>
</dbReference>
<evidence type="ECO:0000256" key="7">
    <source>
        <dbReference type="ARBA" id="ARBA00022741"/>
    </source>
</evidence>
<dbReference type="EMBL" id="ASSJ01000040">
    <property type="protein sequence ID" value="ERN41837.1"/>
    <property type="molecule type" value="Genomic_DNA"/>
</dbReference>
<dbReference type="SUPFAM" id="SSF52540">
    <property type="entry name" value="P-loop containing nucleoside triphosphate hydrolases"/>
    <property type="match status" value="1"/>
</dbReference>
<evidence type="ECO:0000256" key="5">
    <source>
        <dbReference type="ARBA" id="ARBA00022694"/>
    </source>
</evidence>
<dbReference type="InParanoid" id="U5DLR7"/>
<comment type="caution">
    <text evidence="12">The sequence shown here is derived from an EMBL/GenBank/DDBJ whole genome shotgun (WGS) entry which is preliminary data.</text>
</comment>
<dbReference type="STRING" id="582515.KR51_00015000"/>
<evidence type="ECO:0000256" key="1">
    <source>
        <dbReference type="ARBA" id="ARBA00004496"/>
    </source>
</evidence>
<evidence type="ECO:0000256" key="8">
    <source>
        <dbReference type="ARBA" id="ARBA00022840"/>
    </source>
</evidence>
<reference evidence="12 13" key="1">
    <citation type="submission" date="2013-05" db="EMBL/GenBank/DDBJ databases">
        <title>Draft genome sequence of Rubidibacter lacunae KORDI 51-2.</title>
        <authorList>
            <person name="Choi D.H."/>
            <person name="Noh J.H."/>
            <person name="Kwon K.-K."/>
            <person name="Lee J.-H."/>
            <person name="Ryu J.-Y."/>
        </authorList>
    </citation>
    <scope>NUCLEOTIDE SEQUENCE [LARGE SCALE GENOMIC DNA]</scope>
    <source>
        <strain evidence="12 13">KORDI 51-2</strain>
    </source>
</reference>
<sequence>MHWQTHLEDAAATQRLGYRLGQQLIPGSTLLLHGDLGAGKTTLVQGLGAGLGIDQAIASPTFALANEYLEGRVPLYHLDLYRLEPPAVAGLLPELYWEGEEVLPGIVAIEWAQRLPYLPPSYVNLWLEMVGDSRRATLEFVSADAIAQALRPVLQAISGTFDGPADDRRTRRAQGDSSINR</sequence>
<dbReference type="GO" id="GO:0005737">
    <property type="term" value="C:cytoplasm"/>
    <property type="evidence" value="ECO:0007669"/>
    <property type="project" value="UniProtKB-SubCell"/>
</dbReference>
<dbReference type="eggNOG" id="COG0802">
    <property type="taxonomic scope" value="Bacteria"/>
</dbReference>
<dbReference type="NCBIfam" id="TIGR00150">
    <property type="entry name" value="T6A_YjeE"/>
    <property type="match status" value="1"/>
</dbReference>
<keyword evidence="5" id="KW-0819">tRNA processing</keyword>
<dbReference type="InterPro" id="IPR003442">
    <property type="entry name" value="T6A_TsaE"/>
</dbReference>
<evidence type="ECO:0000256" key="3">
    <source>
        <dbReference type="ARBA" id="ARBA00019010"/>
    </source>
</evidence>
<comment type="subcellular location">
    <subcellularLocation>
        <location evidence="1">Cytoplasm</location>
    </subcellularLocation>
</comment>
<keyword evidence="13" id="KW-1185">Reference proteome</keyword>
<proteinExistence type="inferred from homology"/>
<evidence type="ECO:0000256" key="11">
    <source>
        <dbReference type="SAM" id="MobiDB-lite"/>
    </source>
</evidence>
<keyword evidence="6" id="KW-0479">Metal-binding</keyword>
<keyword evidence="4" id="KW-0963">Cytoplasm</keyword>
<evidence type="ECO:0000313" key="12">
    <source>
        <dbReference type="EMBL" id="ERN41837.1"/>
    </source>
</evidence>
<dbReference type="Gene3D" id="3.40.50.300">
    <property type="entry name" value="P-loop containing nucleotide triphosphate hydrolases"/>
    <property type="match status" value="1"/>
</dbReference>
<dbReference type="GO" id="GO:0046872">
    <property type="term" value="F:metal ion binding"/>
    <property type="evidence" value="ECO:0007669"/>
    <property type="project" value="UniProtKB-KW"/>
</dbReference>
<dbReference type="OrthoDB" id="9815896at2"/>
<evidence type="ECO:0000256" key="10">
    <source>
        <dbReference type="ARBA" id="ARBA00032441"/>
    </source>
</evidence>
<evidence type="ECO:0000256" key="9">
    <source>
        <dbReference type="ARBA" id="ARBA00022842"/>
    </source>
</evidence>
<dbReference type="PATRIC" id="fig|582515.4.peg.1697"/>
<feature type="region of interest" description="Disordered" evidence="11">
    <location>
        <begin position="161"/>
        <end position="181"/>
    </location>
</feature>
<dbReference type="AlphaFoldDB" id="U5DLR7"/>
<keyword evidence="9" id="KW-0460">Magnesium</keyword>
<keyword evidence="7" id="KW-0547">Nucleotide-binding</keyword>
<keyword evidence="8" id="KW-0067">ATP-binding</keyword>
<comment type="similarity">
    <text evidence="2">Belongs to the TsaE family.</text>
</comment>
<dbReference type="PANTHER" id="PTHR33540:SF2">
    <property type="entry name" value="TRNA THREONYLCARBAMOYLADENOSINE BIOSYNTHESIS PROTEIN TSAE"/>
    <property type="match status" value="1"/>
</dbReference>
<name>U5DLR7_9CHRO</name>
<dbReference type="Pfam" id="PF02367">
    <property type="entry name" value="TsaE"/>
    <property type="match status" value="1"/>
</dbReference>
<evidence type="ECO:0000256" key="2">
    <source>
        <dbReference type="ARBA" id="ARBA00007599"/>
    </source>
</evidence>
<evidence type="ECO:0000256" key="4">
    <source>
        <dbReference type="ARBA" id="ARBA00022490"/>
    </source>
</evidence>
<organism evidence="12 13">
    <name type="scientific">Rubidibacter lacunae KORDI 51-2</name>
    <dbReference type="NCBI Taxonomy" id="582515"/>
    <lineage>
        <taxon>Bacteria</taxon>
        <taxon>Bacillati</taxon>
        <taxon>Cyanobacteriota</taxon>
        <taxon>Cyanophyceae</taxon>
        <taxon>Oscillatoriophycideae</taxon>
        <taxon>Chroococcales</taxon>
        <taxon>Aphanothecaceae</taxon>
        <taxon>Rubidibacter</taxon>
    </lineage>
</organism>
<gene>
    <name evidence="12" type="ORF">KR51_00015000</name>
</gene>
<dbReference type="FunCoup" id="U5DLR7">
    <property type="interactions" value="386"/>
</dbReference>
<dbReference type="PANTHER" id="PTHR33540">
    <property type="entry name" value="TRNA THREONYLCARBAMOYLADENOSINE BIOSYNTHESIS PROTEIN TSAE"/>
    <property type="match status" value="1"/>
</dbReference>
<evidence type="ECO:0000256" key="6">
    <source>
        <dbReference type="ARBA" id="ARBA00022723"/>
    </source>
</evidence>
<protein>
    <recommendedName>
        <fullName evidence="3">tRNA threonylcarbamoyladenosine biosynthesis protein TsaE</fullName>
    </recommendedName>
    <alternativeName>
        <fullName evidence="10">t(6)A37 threonylcarbamoyladenosine biosynthesis protein TsaE</fullName>
    </alternativeName>
</protein>